<name>A0A1P8UBG6_9MICO</name>
<dbReference type="AlphaFoldDB" id="A0A1P8UBG6"/>
<protein>
    <recommendedName>
        <fullName evidence="1">GmrSD restriction endonucleases N-terminal domain-containing protein</fullName>
    </recommendedName>
</protein>
<dbReference type="EMBL" id="CP018762">
    <property type="protein sequence ID" value="APZ35457.1"/>
    <property type="molecule type" value="Genomic_DNA"/>
</dbReference>
<dbReference type="OrthoDB" id="9787127at2"/>
<evidence type="ECO:0000259" key="1">
    <source>
        <dbReference type="Pfam" id="PF03235"/>
    </source>
</evidence>
<dbReference type="PANTHER" id="PTHR39639:SF1">
    <property type="entry name" value="DUF262 DOMAIN-CONTAINING PROTEIN"/>
    <property type="match status" value="1"/>
</dbReference>
<dbReference type="PANTHER" id="PTHR39639">
    <property type="entry name" value="CHROMOSOME 16, WHOLE GENOME SHOTGUN SEQUENCE"/>
    <property type="match status" value="1"/>
</dbReference>
<accession>A0A1P8UBG6</accession>
<dbReference type="InterPro" id="IPR004919">
    <property type="entry name" value="GmrSD_N"/>
</dbReference>
<dbReference type="Proteomes" id="UP000187185">
    <property type="component" value="Chromosome"/>
</dbReference>
<feature type="domain" description="GmrSD restriction endonucleases N-terminal" evidence="1">
    <location>
        <begin position="26"/>
        <end position="163"/>
    </location>
</feature>
<evidence type="ECO:0000313" key="3">
    <source>
        <dbReference type="Proteomes" id="UP000187185"/>
    </source>
</evidence>
<proteinExistence type="predicted"/>
<gene>
    <name evidence="2" type="ORF">BOH66_15325</name>
</gene>
<dbReference type="STRING" id="36805.BOH66_15325"/>
<evidence type="ECO:0000313" key="2">
    <source>
        <dbReference type="EMBL" id="APZ35457.1"/>
    </source>
</evidence>
<sequence length="339" mass="39124">MTTKRFERTPSPQTVSWFLDLADAGRLNLDPPYQRRSVWSSQYRRFFIDSVLRNYPTQSIFIDRVVDPDRPTEYRVLDGKQRLTTILLFVRNEFAAPDSLEDMGLAGKYYEDFPKEDKLRILEYLFTVEMVTNTTSAELNQAFDRLNRNVARLNKQELRHAQFDGAFIRKVEELAEDSFWEQIGLVTDARRRRMLDVEYVSEFYIVAAAGIQDGKDYLDEKYAAWDEEIPEARRVNKRFADTLAYLVELDKFLPLASTRFSNVADFYSLWSALIDLRDRDALPGASVTAGRLSEFAAELERGESERAVQYVLSARQGSNKAANRTARAKTLAQVMSQPA</sequence>
<organism evidence="2 3">
    <name type="scientific">Microbacterium aurum</name>
    <dbReference type="NCBI Taxonomy" id="36805"/>
    <lineage>
        <taxon>Bacteria</taxon>
        <taxon>Bacillati</taxon>
        <taxon>Actinomycetota</taxon>
        <taxon>Actinomycetes</taxon>
        <taxon>Micrococcales</taxon>
        <taxon>Microbacteriaceae</taxon>
        <taxon>Microbacterium</taxon>
    </lineage>
</organism>
<dbReference type="RefSeq" id="WP_076691824.1">
    <property type="nucleotide sequence ID" value="NZ_CP018762.1"/>
</dbReference>
<dbReference type="KEGG" id="maur:BOH66_15325"/>
<dbReference type="Pfam" id="PF03235">
    <property type="entry name" value="GmrSD_N"/>
    <property type="match status" value="1"/>
</dbReference>
<reference evidence="2 3" key="1">
    <citation type="submission" date="2016-12" db="EMBL/GenBank/DDBJ databases">
        <title>Complete genome sequence of Microbacterium aurum KACC 15219.</title>
        <authorList>
            <person name="Jung Y."/>
            <person name="Shin J.-H."/>
            <person name="Lee Y.-J."/>
            <person name="Yi H."/>
            <person name="Bahn Y.-S."/>
            <person name="Kim J.F."/>
            <person name="Lee D.-W."/>
        </authorList>
    </citation>
    <scope>NUCLEOTIDE SEQUENCE [LARGE SCALE GENOMIC DNA]</scope>
    <source>
        <strain evidence="2 3">KACC 15219</strain>
    </source>
</reference>
<keyword evidence="3" id="KW-1185">Reference proteome</keyword>